<dbReference type="AlphaFoldDB" id="A0AAJ0H9C5"/>
<dbReference type="Proteomes" id="UP001275084">
    <property type="component" value="Unassembled WGS sequence"/>
</dbReference>
<feature type="compositionally biased region" description="Acidic residues" evidence="1">
    <location>
        <begin position="1"/>
        <end position="36"/>
    </location>
</feature>
<dbReference type="PANTHER" id="PTHR38166">
    <property type="entry name" value="C2H2-TYPE DOMAIN-CONTAINING PROTEIN-RELATED"/>
    <property type="match status" value="1"/>
</dbReference>
<feature type="region of interest" description="Disordered" evidence="1">
    <location>
        <begin position="1"/>
        <end position="42"/>
    </location>
</feature>
<reference evidence="2" key="2">
    <citation type="submission" date="2023-06" db="EMBL/GenBank/DDBJ databases">
        <authorList>
            <consortium name="Lawrence Berkeley National Laboratory"/>
            <person name="Haridas S."/>
            <person name="Hensen N."/>
            <person name="Bonometti L."/>
            <person name="Westerberg I."/>
            <person name="Brannstrom I.O."/>
            <person name="Guillou S."/>
            <person name="Cros-Aarteil S."/>
            <person name="Calhoun S."/>
            <person name="Kuo A."/>
            <person name="Mondo S."/>
            <person name="Pangilinan J."/>
            <person name="Riley R."/>
            <person name="Labutti K."/>
            <person name="Andreopoulos B."/>
            <person name="Lipzen A."/>
            <person name="Chen C."/>
            <person name="Yanf M."/>
            <person name="Daum C."/>
            <person name="Ng V."/>
            <person name="Clum A."/>
            <person name="Steindorff A."/>
            <person name="Ohm R."/>
            <person name="Martin F."/>
            <person name="Silar P."/>
            <person name="Natvig D."/>
            <person name="Lalanne C."/>
            <person name="Gautier V."/>
            <person name="Ament-Velasquez S.L."/>
            <person name="Kruys A."/>
            <person name="Hutchinson M.I."/>
            <person name="Powell A.J."/>
            <person name="Barry K."/>
            <person name="Miller A.N."/>
            <person name="Grigoriev I.V."/>
            <person name="Debuchy R."/>
            <person name="Gladieux P."/>
            <person name="Thoren M.H."/>
            <person name="Johannesson H."/>
        </authorList>
    </citation>
    <scope>NUCLEOTIDE SEQUENCE</scope>
    <source>
        <strain evidence="2">CBS 955.72</strain>
    </source>
</reference>
<protein>
    <recommendedName>
        <fullName evidence="4">C2H2-type domain-containing protein</fullName>
    </recommendedName>
</protein>
<keyword evidence="3" id="KW-1185">Reference proteome</keyword>
<dbReference type="EMBL" id="JAUIQD010000007">
    <property type="protein sequence ID" value="KAK3344209.1"/>
    <property type="molecule type" value="Genomic_DNA"/>
</dbReference>
<organism evidence="2 3">
    <name type="scientific">Lasiosphaeria hispida</name>
    <dbReference type="NCBI Taxonomy" id="260671"/>
    <lineage>
        <taxon>Eukaryota</taxon>
        <taxon>Fungi</taxon>
        <taxon>Dikarya</taxon>
        <taxon>Ascomycota</taxon>
        <taxon>Pezizomycotina</taxon>
        <taxon>Sordariomycetes</taxon>
        <taxon>Sordariomycetidae</taxon>
        <taxon>Sordariales</taxon>
        <taxon>Lasiosphaeriaceae</taxon>
        <taxon>Lasiosphaeria</taxon>
    </lineage>
</organism>
<accession>A0AAJ0H9C5</accession>
<sequence>MSGYDYEDISNFDHESDDDDDDDDDDGNDDDDDDTDMFTTPSRRYPLLDPYHRFACFKDSLVDVALAGFSPVLQHLSERRRWNDKTPPSPPMTRCGSTADLAEIGDLMRTTNNTNGFVTEQISPAKLGLACPFFAHNPTKHRSCLKQDLRSIIEVKRHLWTTHRRPYYCPICGIIFDTSGGCNNHTRRRQCQHRTFPKPGGLSKYQLDQLGQLAHPPNQWQSEKLQWFLIWDTVFPGDGQPPPPPYLSNAIDSVRRLGWLRDYWEGNGQRVLEDALSQEGIYEHRLPREKRNLKALQGLVLEKMMDRLLDATR</sequence>
<name>A0AAJ0H9C5_9PEZI</name>
<evidence type="ECO:0000313" key="2">
    <source>
        <dbReference type="EMBL" id="KAK3344209.1"/>
    </source>
</evidence>
<evidence type="ECO:0000313" key="3">
    <source>
        <dbReference type="Proteomes" id="UP001275084"/>
    </source>
</evidence>
<proteinExistence type="predicted"/>
<evidence type="ECO:0000256" key="1">
    <source>
        <dbReference type="SAM" id="MobiDB-lite"/>
    </source>
</evidence>
<comment type="caution">
    <text evidence="2">The sequence shown here is derived from an EMBL/GenBank/DDBJ whole genome shotgun (WGS) entry which is preliminary data.</text>
</comment>
<evidence type="ECO:0008006" key="4">
    <source>
        <dbReference type="Google" id="ProtNLM"/>
    </source>
</evidence>
<gene>
    <name evidence="2" type="ORF">B0T25DRAFT_573160</name>
</gene>
<dbReference type="PANTHER" id="PTHR38166:SF1">
    <property type="entry name" value="C2H2-TYPE DOMAIN-CONTAINING PROTEIN"/>
    <property type="match status" value="1"/>
</dbReference>
<reference evidence="2" key="1">
    <citation type="journal article" date="2023" name="Mol. Phylogenet. Evol.">
        <title>Genome-scale phylogeny and comparative genomics of the fungal order Sordariales.</title>
        <authorList>
            <person name="Hensen N."/>
            <person name="Bonometti L."/>
            <person name="Westerberg I."/>
            <person name="Brannstrom I.O."/>
            <person name="Guillou S."/>
            <person name="Cros-Aarteil S."/>
            <person name="Calhoun S."/>
            <person name="Haridas S."/>
            <person name="Kuo A."/>
            <person name="Mondo S."/>
            <person name="Pangilinan J."/>
            <person name="Riley R."/>
            <person name="LaButti K."/>
            <person name="Andreopoulos B."/>
            <person name="Lipzen A."/>
            <person name="Chen C."/>
            <person name="Yan M."/>
            <person name="Daum C."/>
            <person name="Ng V."/>
            <person name="Clum A."/>
            <person name="Steindorff A."/>
            <person name="Ohm R.A."/>
            <person name="Martin F."/>
            <person name="Silar P."/>
            <person name="Natvig D.O."/>
            <person name="Lalanne C."/>
            <person name="Gautier V."/>
            <person name="Ament-Velasquez S.L."/>
            <person name="Kruys A."/>
            <person name="Hutchinson M.I."/>
            <person name="Powell A.J."/>
            <person name="Barry K."/>
            <person name="Miller A.N."/>
            <person name="Grigoriev I.V."/>
            <person name="Debuchy R."/>
            <person name="Gladieux P."/>
            <person name="Hiltunen Thoren M."/>
            <person name="Johannesson H."/>
        </authorList>
    </citation>
    <scope>NUCLEOTIDE SEQUENCE</scope>
    <source>
        <strain evidence="2">CBS 955.72</strain>
    </source>
</reference>